<keyword evidence="3" id="KW-1185">Reference proteome</keyword>
<dbReference type="STRING" id="114155.A0A4Q9PRX4"/>
<evidence type="ECO:0000313" key="3">
    <source>
        <dbReference type="Proteomes" id="UP000292082"/>
    </source>
</evidence>
<evidence type="ECO:0000313" key="2">
    <source>
        <dbReference type="EMBL" id="TBU57140.1"/>
    </source>
</evidence>
<gene>
    <name evidence="2" type="ORF">BD310DRAFT_822245</name>
</gene>
<sequence>MAPQPRPSRPRPGASSTTKPAGGGRGGTGGRPRPQLPAGTEPSSYPRTDPFGALNALRSLLSLLPSRLGACHLRLSPAEHTLALHLLTVVEPFVGLVPCESRRVLVRQPTEILDAVTFHVDSRRDLLALALSCRRLYDVVFPRHWEYRVVRAKASQLSVWHHLAVHRSLARNVRRLEVLDERAPAGDVVVPRGIAGTDTDLESTDDELGMHAKQERFLLNALGRMSALQAFKWSCSHSLVAFETVWPALDKCAGLKEVEVNDNLIFKASEVDEESGRTGAGRRQQPLLHDLRKVGLHGTKSAFGLSKHPDLSHVSKMLHNCANLEALDISYVPRSSPGYFNPVADDFLLCGRWSSLRSLTLTNLWCTPHAGLDAAASFLFAHVNLEILHLEVPFGAAGNGELATFNFPPNCLPHLRELKANRELSSALLACPCDAPSGRPLETLKGVRLSGSTRDRVFLENLRAFGNGTQPVKRLELAGWNDMEDVRRLAECVPKLVWLDLGKRNGSGAAGNAGGSGAGASTGKQAANITANFVEWADVLAQMPELTTFHGLRFFYECACTDSTSLTLSLSDRSRVRKNDEVASVLAWKCPKLRRLDHWDDGSGRIIVLIRDPERVRYQVRRTVKV</sequence>
<organism evidence="2 3">
    <name type="scientific">Dichomitus squalens</name>
    <dbReference type="NCBI Taxonomy" id="114155"/>
    <lineage>
        <taxon>Eukaryota</taxon>
        <taxon>Fungi</taxon>
        <taxon>Dikarya</taxon>
        <taxon>Basidiomycota</taxon>
        <taxon>Agaricomycotina</taxon>
        <taxon>Agaricomycetes</taxon>
        <taxon>Polyporales</taxon>
        <taxon>Polyporaceae</taxon>
        <taxon>Dichomitus</taxon>
    </lineage>
</organism>
<protein>
    <recommendedName>
        <fullName evidence="4">F-box domain-containing protein</fullName>
    </recommendedName>
</protein>
<dbReference type="InterPro" id="IPR032675">
    <property type="entry name" value="LRR_dom_sf"/>
</dbReference>
<dbReference type="Proteomes" id="UP000292082">
    <property type="component" value="Unassembled WGS sequence"/>
</dbReference>
<evidence type="ECO:0000256" key="1">
    <source>
        <dbReference type="SAM" id="MobiDB-lite"/>
    </source>
</evidence>
<dbReference type="EMBL" id="ML145141">
    <property type="protein sequence ID" value="TBU57140.1"/>
    <property type="molecule type" value="Genomic_DNA"/>
</dbReference>
<dbReference type="AlphaFoldDB" id="A0A4Q9PRX4"/>
<dbReference type="Gene3D" id="3.80.10.10">
    <property type="entry name" value="Ribonuclease Inhibitor"/>
    <property type="match status" value="1"/>
</dbReference>
<reference evidence="2 3" key="1">
    <citation type="submission" date="2019-01" db="EMBL/GenBank/DDBJ databases">
        <title>Draft genome sequences of three monokaryotic isolates of the white-rot basidiomycete fungus Dichomitus squalens.</title>
        <authorList>
            <consortium name="DOE Joint Genome Institute"/>
            <person name="Lopez S.C."/>
            <person name="Andreopoulos B."/>
            <person name="Pangilinan J."/>
            <person name="Lipzen A."/>
            <person name="Riley R."/>
            <person name="Ahrendt S."/>
            <person name="Ng V."/>
            <person name="Barry K."/>
            <person name="Daum C."/>
            <person name="Grigoriev I.V."/>
            <person name="Hilden K.S."/>
            <person name="Makela M.R."/>
            <person name="de Vries R.P."/>
        </authorList>
    </citation>
    <scope>NUCLEOTIDE SEQUENCE [LARGE SCALE GENOMIC DNA]</scope>
    <source>
        <strain evidence="2 3">CBS 464.89</strain>
    </source>
</reference>
<feature type="region of interest" description="Disordered" evidence="1">
    <location>
        <begin position="1"/>
        <end position="49"/>
    </location>
</feature>
<name>A0A4Q9PRX4_9APHY</name>
<evidence type="ECO:0008006" key="4">
    <source>
        <dbReference type="Google" id="ProtNLM"/>
    </source>
</evidence>
<proteinExistence type="predicted"/>
<dbReference type="SUPFAM" id="SSF52047">
    <property type="entry name" value="RNI-like"/>
    <property type="match status" value="1"/>
</dbReference>
<accession>A0A4Q9PRX4</accession>
<feature type="compositionally biased region" description="Gly residues" evidence="1">
    <location>
        <begin position="21"/>
        <end position="30"/>
    </location>
</feature>